<evidence type="ECO:0000256" key="4">
    <source>
        <dbReference type="ARBA" id="ARBA00023136"/>
    </source>
</evidence>
<keyword evidence="8" id="KW-1185">Reference proteome</keyword>
<keyword evidence="7" id="KW-0067">ATP-binding</keyword>
<dbReference type="InterPro" id="IPR013525">
    <property type="entry name" value="ABC2_TM"/>
</dbReference>
<dbReference type="GO" id="GO:0016020">
    <property type="term" value="C:membrane"/>
    <property type="evidence" value="ECO:0007669"/>
    <property type="project" value="UniProtKB-SubCell"/>
</dbReference>
<evidence type="ECO:0000256" key="2">
    <source>
        <dbReference type="ARBA" id="ARBA00022692"/>
    </source>
</evidence>
<dbReference type="InterPro" id="IPR026082">
    <property type="entry name" value="ABCA"/>
</dbReference>
<comment type="subcellular location">
    <subcellularLocation>
        <location evidence="1">Membrane</location>
        <topology evidence="1">Multi-pass membrane protein</topology>
    </subcellularLocation>
</comment>
<dbReference type="Pfam" id="PF12698">
    <property type="entry name" value="ABC2_membrane_3"/>
    <property type="match status" value="1"/>
</dbReference>
<evidence type="ECO:0000256" key="1">
    <source>
        <dbReference type="ARBA" id="ARBA00004141"/>
    </source>
</evidence>
<organism evidence="7 8">
    <name type="scientific">Nephila pilipes</name>
    <name type="common">Giant wood spider</name>
    <name type="synonym">Nephila maculata</name>
    <dbReference type="NCBI Taxonomy" id="299642"/>
    <lineage>
        <taxon>Eukaryota</taxon>
        <taxon>Metazoa</taxon>
        <taxon>Ecdysozoa</taxon>
        <taxon>Arthropoda</taxon>
        <taxon>Chelicerata</taxon>
        <taxon>Arachnida</taxon>
        <taxon>Araneae</taxon>
        <taxon>Araneomorphae</taxon>
        <taxon>Entelegynae</taxon>
        <taxon>Araneoidea</taxon>
        <taxon>Nephilidae</taxon>
        <taxon>Nephila</taxon>
    </lineage>
</organism>
<dbReference type="PANTHER" id="PTHR19229">
    <property type="entry name" value="ATP-BINDING CASSETTE TRANSPORTER SUBFAMILY A ABCA"/>
    <property type="match status" value="1"/>
</dbReference>
<keyword evidence="4 5" id="KW-0472">Membrane</keyword>
<evidence type="ECO:0000313" key="8">
    <source>
        <dbReference type="Proteomes" id="UP000887013"/>
    </source>
</evidence>
<dbReference type="GO" id="GO:0005319">
    <property type="term" value="F:lipid transporter activity"/>
    <property type="evidence" value="ECO:0007669"/>
    <property type="project" value="TreeGrafter"/>
</dbReference>
<keyword evidence="7" id="KW-0547">Nucleotide-binding</keyword>
<evidence type="ECO:0000256" key="5">
    <source>
        <dbReference type="SAM" id="Phobius"/>
    </source>
</evidence>
<feature type="transmembrane region" description="Helical" evidence="5">
    <location>
        <begin position="286"/>
        <end position="306"/>
    </location>
</feature>
<dbReference type="OrthoDB" id="6437418at2759"/>
<dbReference type="Proteomes" id="UP000887013">
    <property type="component" value="Unassembled WGS sequence"/>
</dbReference>
<feature type="transmembrane region" description="Helical" evidence="5">
    <location>
        <begin position="245"/>
        <end position="266"/>
    </location>
</feature>
<evidence type="ECO:0000259" key="6">
    <source>
        <dbReference type="Pfam" id="PF12698"/>
    </source>
</evidence>
<keyword evidence="2 5" id="KW-0812">Transmembrane</keyword>
<dbReference type="EMBL" id="BMAW01017814">
    <property type="protein sequence ID" value="GFT55685.1"/>
    <property type="molecule type" value="Genomic_DNA"/>
</dbReference>
<sequence length="487" mass="56821">MMEASGWRQFVILLYKGYLLRKRHYIVTFFEIVIPILITCTPSIILYFSLPYMYGTLRRPDLDKYTTYEPFDPFFNEISTDHHLQFVYAPGNPVTDQFMQEAIKLFKTKTAYSGKITSKGTKNEKELESYCLFQQQEDSTSIIIGTIFKDFENKVPVSLDYKIRYSSAYNGINFFTQLKYRVNGPWYHTSYTGTFFLGWQTAVEEMFIKQKMDEYKKTDFSYKIWMQHFPYPEHRGTSGFSLINTFPLVIGYGYLIFIINIVRRMIEEKTNGSKELFKMMGMTDFTYWASTFMNYFIIGSITLLIITIVHKFHLLHGAAFLKNSDFFLVYILLCLFMASLILFCMLFSIFFTRTARDAFSSPSFYSWDSAIEEPLPPLSTNNLDFGHNSSLNTLLFQEVQTYSVILSCLIQMTLISFLKVTYSWQWLNLEQHPSDPDADPYGNPERLSATISSKVPHEHSQEANGMFLSRQEKMTQCSHIISGAPER</sequence>
<keyword evidence="3 5" id="KW-1133">Transmembrane helix</keyword>
<accession>A0A8X6PB38</accession>
<proteinExistence type="predicted"/>
<feature type="transmembrane region" description="Helical" evidence="5">
    <location>
        <begin position="327"/>
        <end position="351"/>
    </location>
</feature>
<evidence type="ECO:0000256" key="3">
    <source>
        <dbReference type="ARBA" id="ARBA00022989"/>
    </source>
</evidence>
<reference evidence="7" key="1">
    <citation type="submission" date="2020-08" db="EMBL/GenBank/DDBJ databases">
        <title>Multicomponent nature underlies the extraordinary mechanical properties of spider dragline silk.</title>
        <authorList>
            <person name="Kono N."/>
            <person name="Nakamura H."/>
            <person name="Mori M."/>
            <person name="Yoshida Y."/>
            <person name="Ohtoshi R."/>
            <person name="Malay A.D."/>
            <person name="Moran D.A.P."/>
            <person name="Tomita M."/>
            <person name="Numata K."/>
            <person name="Arakawa K."/>
        </authorList>
    </citation>
    <scope>NUCLEOTIDE SEQUENCE</scope>
</reference>
<evidence type="ECO:0000313" key="7">
    <source>
        <dbReference type="EMBL" id="GFT55685.1"/>
    </source>
</evidence>
<dbReference type="GO" id="GO:0140359">
    <property type="term" value="F:ABC-type transporter activity"/>
    <property type="evidence" value="ECO:0007669"/>
    <property type="project" value="InterPro"/>
</dbReference>
<dbReference type="GO" id="GO:0005524">
    <property type="term" value="F:ATP binding"/>
    <property type="evidence" value="ECO:0007669"/>
    <property type="project" value="UniProtKB-KW"/>
</dbReference>
<feature type="domain" description="ABC-2 type transporter transmembrane" evidence="6">
    <location>
        <begin position="146"/>
        <end position="355"/>
    </location>
</feature>
<comment type="caution">
    <text evidence="7">The sequence shown here is derived from an EMBL/GenBank/DDBJ whole genome shotgun (WGS) entry which is preliminary data.</text>
</comment>
<dbReference type="PANTHER" id="PTHR19229:SF250">
    <property type="entry name" value="ABC TRANSPORTER DOMAIN-CONTAINING PROTEIN-RELATED"/>
    <property type="match status" value="1"/>
</dbReference>
<feature type="transmembrane region" description="Helical" evidence="5">
    <location>
        <begin position="25"/>
        <end position="50"/>
    </location>
</feature>
<dbReference type="AlphaFoldDB" id="A0A8X6PB38"/>
<protein>
    <submittedName>
        <fullName evidence="7">ATP-binding cassette sub-family A member 3</fullName>
    </submittedName>
</protein>
<name>A0A8X6PB38_NEPPI</name>
<gene>
    <name evidence="7" type="primary">NCL1_16950</name>
    <name evidence="7" type="ORF">NPIL_53401</name>
</gene>